<evidence type="ECO:0000313" key="6">
    <source>
        <dbReference type="Proteomes" id="UP000050761"/>
    </source>
</evidence>
<feature type="domain" description="LTD" evidence="4">
    <location>
        <begin position="474"/>
        <end position="601"/>
    </location>
</feature>
<proteinExistence type="predicted"/>
<dbReference type="PANTHER" id="PTHR45721">
    <property type="entry name" value="LAMIN DM0-RELATED"/>
    <property type="match status" value="1"/>
</dbReference>
<keyword evidence="1 2" id="KW-0175">Coiled coil</keyword>
<name>A0A183FNC6_HELPZ</name>
<dbReference type="InterPro" id="IPR001322">
    <property type="entry name" value="Lamin_tail_dom"/>
</dbReference>
<dbReference type="PROSITE" id="PS51841">
    <property type="entry name" value="LTD"/>
    <property type="match status" value="1"/>
</dbReference>
<accession>A0A3P7Z4A2</accession>
<reference evidence="7" key="2">
    <citation type="submission" date="2019-09" db="UniProtKB">
        <authorList>
            <consortium name="WormBaseParasite"/>
        </authorList>
    </citation>
    <scope>IDENTIFICATION</scope>
</reference>
<dbReference type="Gene3D" id="2.60.40.1260">
    <property type="entry name" value="Lamin Tail domain"/>
    <property type="match status" value="1"/>
</dbReference>
<dbReference type="GO" id="GO:0005652">
    <property type="term" value="C:nuclear lamina"/>
    <property type="evidence" value="ECO:0007669"/>
    <property type="project" value="TreeGrafter"/>
</dbReference>
<dbReference type="GO" id="GO:0007097">
    <property type="term" value="P:nuclear migration"/>
    <property type="evidence" value="ECO:0007669"/>
    <property type="project" value="TreeGrafter"/>
</dbReference>
<dbReference type="Proteomes" id="UP000050761">
    <property type="component" value="Unassembled WGS sequence"/>
</dbReference>
<evidence type="ECO:0000256" key="2">
    <source>
        <dbReference type="SAM" id="Coils"/>
    </source>
</evidence>
<dbReference type="PANTHER" id="PTHR45721:SF12">
    <property type="entry name" value="INTERMEDIATE FILAMENT PROTEIN IFA-1"/>
    <property type="match status" value="1"/>
</dbReference>
<dbReference type="SUPFAM" id="SSF74853">
    <property type="entry name" value="Lamin A/C globular tail domain"/>
    <property type="match status" value="1"/>
</dbReference>
<dbReference type="AlphaFoldDB" id="A0A183FNC6"/>
<feature type="coiled-coil region" evidence="2">
    <location>
        <begin position="86"/>
        <end position="146"/>
    </location>
</feature>
<sequence>MARTDVRNIRGAENREIGVLNDRHADYISEVHFLQAIHRKLEMHIQKWSSSAAFSRTVEQAAIGHIRGLTSYDADAEQLPGLSLQLSSMESRLEAALHDLANLDEDALLVKLCDIRMKLGLAEGRGRRIEEECRRLRMENQKLIEDQAEQRRTQVIEGYSFDDIESDRKHFRSAVESAMVDIRHQYDQLASTVGSEMKQWYDEKVVEIGTKFSSEAKSQKNRLLESLIADIEDVRSQDLISADHLVKEDEQHLRTLMERYETIVSAPAENEYTIATLRAEIMRYRELLEGIGSRSNRDGSVFRSSGFHETRIVHSSSSAHEIGSGVRIHSGSAYQTQIGSGAVSLPRMGSGAYSQIGSGASYSQIGSGAGAAYTTQIRTTSTAHSQIGSGAAPYSQTGSGAETTFSQAGSSVRPQIGYGVTTGTTDIGSGALYQSETYSTSSAIDRQPTVVSTLDYTIKEAPQTTVSSRISTEHDYSMHRSAQGNVTIGEVAADGSYITLENTSLDSDQHLGGWTLRSTSSSLKQVSYTFPRDFTLTPMNTVRVFAKGQGAHNPPHSVVCETDTSFATGEDLSVYLYDTEGQVNKFSLVDVHLSTLYSATGWY</sequence>
<dbReference type="GO" id="GO:0090435">
    <property type="term" value="P:protein localization to nuclear envelope"/>
    <property type="evidence" value="ECO:0007669"/>
    <property type="project" value="TreeGrafter"/>
</dbReference>
<protein>
    <submittedName>
        <fullName evidence="7">LTD domain-containing protein</fullName>
    </submittedName>
</protein>
<dbReference type="GO" id="GO:0051664">
    <property type="term" value="P:nuclear pore localization"/>
    <property type="evidence" value="ECO:0007669"/>
    <property type="project" value="TreeGrafter"/>
</dbReference>
<dbReference type="WBParaSite" id="HPBE_0000898701-mRNA-1">
    <property type="protein sequence ID" value="HPBE_0000898701-mRNA-1"/>
    <property type="gene ID" value="HPBE_0000898701"/>
</dbReference>
<reference evidence="5 6" key="1">
    <citation type="submission" date="2018-11" db="EMBL/GenBank/DDBJ databases">
        <authorList>
            <consortium name="Pathogen Informatics"/>
        </authorList>
    </citation>
    <scope>NUCLEOTIDE SEQUENCE [LARGE SCALE GENOMIC DNA]</scope>
</reference>
<evidence type="ECO:0000313" key="5">
    <source>
        <dbReference type="EMBL" id="VDO78657.1"/>
    </source>
</evidence>
<evidence type="ECO:0000256" key="1">
    <source>
        <dbReference type="ARBA" id="ARBA00023054"/>
    </source>
</evidence>
<dbReference type="InterPro" id="IPR036415">
    <property type="entry name" value="Lamin_tail_dom_sf"/>
</dbReference>
<dbReference type="GO" id="GO:0031507">
    <property type="term" value="P:heterochromatin formation"/>
    <property type="evidence" value="ECO:0007669"/>
    <property type="project" value="TreeGrafter"/>
</dbReference>
<dbReference type="EMBL" id="UZAH01026309">
    <property type="protein sequence ID" value="VDO78657.1"/>
    <property type="molecule type" value="Genomic_DNA"/>
</dbReference>
<keyword evidence="6" id="KW-1185">Reference proteome</keyword>
<dbReference type="OrthoDB" id="5869397at2759"/>
<dbReference type="GO" id="GO:0005200">
    <property type="term" value="F:structural constituent of cytoskeleton"/>
    <property type="evidence" value="ECO:0007669"/>
    <property type="project" value="TreeGrafter"/>
</dbReference>
<dbReference type="GO" id="GO:0006998">
    <property type="term" value="P:nuclear envelope organization"/>
    <property type="evidence" value="ECO:0007669"/>
    <property type="project" value="TreeGrafter"/>
</dbReference>
<evidence type="ECO:0000313" key="7">
    <source>
        <dbReference type="WBParaSite" id="HPBE_0000898701-mRNA-1"/>
    </source>
</evidence>
<evidence type="ECO:0000256" key="3">
    <source>
        <dbReference type="SAM" id="MobiDB-lite"/>
    </source>
</evidence>
<dbReference type="Pfam" id="PF00932">
    <property type="entry name" value="LTD"/>
    <property type="match status" value="1"/>
</dbReference>
<gene>
    <name evidence="5" type="ORF">HPBE_LOCUS8988</name>
</gene>
<feature type="region of interest" description="Disordered" evidence="3">
    <location>
        <begin position="384"/>
        <end position="410"/>
    </location>
</feature>
<evidence type="ECO:0000259" key="4">
    <source>
        <dbReference type="PROSITE" id="PS51841"/>
    </source>
</evidence>
<organism evidence="6 7">
    <name type="scientific">Heligmosomoides polygyrus</name>
    <name type="common">Parasitic roundworm</name>
    <dbReference type="NCBI Taxonomy" id="6339"/>
    <lineage>
        <taxon>Eukaryota</taxon>
        <taxon>Metazoa</taxon>
        <taxon>Ecdysozoa</taxon>
        <taxon>Nematoda</taxon>
        <taxon>Chromadorea</taxon>
        <taxon>Rhabditida</taxon>
        <taxon>Rhabditina</taxon>
        <taxon>Rhabditomorpha</taxon>
        <taxon>Strongyloidea</taxon>
        <taxon>Heligmosomidae</taxon>
        <taxon>Heligmosomoides</taxon>
    </lineage>
</organism>
<accession>A0A183FNC6</accession>